<organism evidence="8 9">
    <name type="scientific">Gluconobacter wancherniae NBRC 103581</name>
    <dbReference type="NCBI Taxonomy" id="656744"/>
    <lineage>
        <taxon>Bacteria</taxon>
        <taxon>Pseudomonadati</taxon>
        <taxon>Pseudomonadota</taxon>
        <taxon>Alphaproteobacteria</taxon>
        <taxon>Acetobacterales</taxon>
        <taxon>Acetobacteraceae</taxon>
        <taxon>Gluconobacter</taxon>
    </lineage>
</organism>
<dbReference type="GO" id="GO:0005886">
    <property type="term" value="C:plasma membrane"/>
    <property type="evidence" value="ECO:0007669"/>
    <property type="project" value="UniProtKB-SubCell"/>
</dbReference>
<dbReference type="Pfam" id="PF09335">
    <property type="entry name" value="VTT_dom"/>
    <property type="match status" value="1"/>
</dbReference>
<evidence type="ECO:0000256" key="6">
    <source>
        <dbReference type="RuleBase" id="RU366058"/>
    </source>
</evidence>
<evidence type="ECO:0000313" key="8">
    <source>
        <dbReference type="EMBL" id="GEK93895.1"/>
    </source>
</evidence>
<keyword evidence="5 6" id="KW-0472">Membrane</keyword>
<dbReference type="RefSeq" id="WP_146796245.1">
    <property type="nucleotide sequence ID" value="NZ_BARC01000008.1"/>
</dbReference>
<evidence type="ECO:0000313" key="9">
    <source>
        <dbReference type="Proteomes" id="UP000321230"/>
    </source>
</evidence>
<evidence type="ECO:0000256" key="1">
    <source>
        <dbReference type="ARBA" id="ARBA00004651"/>
    </source>
</evidence>
<keyword evidence="3 6" id="KW-0812">Transmembrane</keyword>
<accession>A0A511B0B7</accession>
<name>A0A511B0B7_9PROT</name>
<feature type="transmembrane region" description="Helical" evidence="6">
    <location>
        <begin position="20"/>
        <end position="39"/>
    </location>
</feature>
<sequence length="238" mass="25808">MTPPLRPVPNPAERRPLWRMLPWRSTLIIGALLVGVSLLQRLPVVHHLLQSAPHWHETPCAPLWFMLLAIPYCAFGLPRQALCIAAGLGFGLWEGLLFSSLAYGAGALLIYGWVRLLAPARFRARQKTQLESRFASLSRTLNQTPLRAVLTLRLMPVGSALLVSMAAGLFELPPVSFVAATLLGGLPQNMVFVLIGSGTRIGHAMQLGLAGILFVGSGALGAMLLRRNRDIDPVESKA</sequence>
<comment type="caution">
    <text evidence="6">Lacks conserved residue(s) required for the propagation of feature annotation.</text>
</comment>
<evidence type="ECO:0000256" key="2">
    <source>
        <dbReference type="ARBA" id="ARBA00022475"/>
    </source>
</evidence>
<feature type="domain" description="VTT" evidence="7">
    <location>
        <begin position="77"/>
        <end position="197"/>
    </location>
</feature>
<dbReference type="EMBL" id="BJUZ01000002">
    <property type="protein sequence ID" value="GEK93895.1"/>
    <property type="molecule type" value="Genomic_DNA"/>
</dbReference>
<comment type="subcellular location">
    <subcellularLocation>
        <location evidence="1 6">Cell membrane</location>
        <topology evidence="1 6">Multi-pass membrane protein</topology>
    </subcellularLocation>
</comment>
<feature type="transmembrane region" description="Helical" evidence="6">
    <location>
        <begin position="60"/>
        <end position="77"/>
    </location>
</feature>
<evidence type="ECO:0000256" key="5">
    <source>
        <dbReference type="ARBA" id="ARBA00023136"/>
    </source>
</evidence>
<comment type="similarity">
    <text evidence="6">Belongs to the TVP38/TMEM64 family.</text>
</comment>
<comment type="caution">
    <text evidence="8">The sequence shown here is derived from an EMBL/GenBank/DDBJ whole genome shotgun (WGS) entry which is preliminary data.</text>
</comment>
<feature type="transmembrane region" description="Helical" evidence="6">
    <location>
        <begin position="207"/>
        <end position="225"/>
    </location>
</feature>
<evidence type="ECO:0000256" key="4">
    <source>
        <dbReference type="ARBA" id="ARBA00022989"/>
    </source>
</evidence>
<protein>
    <recommendedName>
        <fullName evidence="6">TVP38/TMEM64 family membrane protein</fullName>
    </recommendedName>
</protein>
<gene>
    <name evidence="8" type="ORF">GWA01_16650</name>
</gene>
<keyword evidence="4 6" id="KW-1133">Transmembrane helix</keyword>
<feature type="transmembrane region" description="Helical" evidence="6">
    <location>
        <begin position="97"/>
        <end position="118"/>
    </location>
</feature>
<dbReference type="OrthoDB" id="7348996at2"/>
<evidence type="ECO:0000256" key="3">
    <source>
        <dbReference type="ARBA" id="ARBA00022692"/>
    </source>
</evidence>
<keyword evidence="2 6" id="KW-1003">Cell membrane</keyword>
<dbReference type="PANTHER" id="PTHR12677:SF59">
    <property type="entry name" value="GOLGI APPARATUS MEMBRANE PROTEIN TVP38-RELATED"/>
    <property type="match status" value="1"/>
</dbReference>
<dbReference type="AlphaFoldDB" id="A0A511B0B7"/>
<evidence type="ECO:0000259" key="7">
    <source>
        <dbReference type="Pfam" id="PF09335"/>
    </source>
</evidence>
<dbReference type="Proteomes" id="UP000321230">
    <property type="component" value="Unassembled WGS sequence"/>
</dbReference>
<reference evidence="8 9" key="1">
    <citation type="submission" date="2019-07" db="EMBL/GenBank/DDBJ databases">
        <title>Whole genome shotgun sequence of Gluconobacter wancherniae NBRC 103581.</title>
        <authorList>
            <person name="Hosoyama A."/>
            <person name="Uohara A."/>
            <person name="Ohji S."/>
            <person name="Ichikawa N."/>
        </authorList>
    </citation>
    <scope>NUCLEOTIDE SEQUENCE [LARGE SCALE GENOMIC DNA]</scope>
    <source>
        <strain evidence="8 9">NBRC 103581</strain>
    </source>
</reference>
<proteinExistence type="inferred from homology"/>
<dbReference type="InterPro" id="IPR032816">
    <property type="entry name" value="VTT_dom"/>
</dbReference>
<keyword evidence="9" id="KW-1185">Reference proteome</keyword>
<dbReference type="PANTHER" id="PTHR12677">
    <property type="entry name" value="GOLGI APPARATUS MEMBRANE PROTEIN TVP38-RELATED"/>
    <property type="match status" value="1"/>
</dbReference>
<dbReference type="InterPro" id="IPR015414">
    <property type="entry name" value="TMEM64"/>
</dbReference>